<name>A0A8J5V6H1_9HYME</name>
<gene>
    <name evidence="1" type="ORF">G9C98_001072</name>
</gene>
<evidence type="ECO:0000313" key="2">
    <source>
        <dbReference type="Proteomes" id="UP000729913"/>
    </source>
</evidence>
<dbReference type="Proteomes" id="UP000729913">
    <property type="component" value="Unassembled WGS sequence"/>
</dbReference>
<proteinExistence type="predicted"/>
<dbReference type="EMBL" id="JAAOIC020000054">
    <property type="protein sequence ID" value="KAG8035644.1"/>
    <property type="molecule type" value="Genomic_DNA"/>
</dbReference>
<keyword evidence="2" id="KW-1185">Reference proteome</keyword>
<comment type="caution">
    <text evidence="1">The sequence shown here is derived from an EMBL/GenBank/DDBJ whole genome shotgun (WGS) entry which is preliminary data.</text>
</comment>
<reference evidence="1" key="2">
    <citation type="submission" date="2021-04" db="EMBL/GenBank/DDBJ databases">
        <title>Genome-wide patterns of bracovirus chromosomal integration into multiple host tissues during parasitism.</title>
        <authorList>
            <person name="Chebbi M.A.C."/>
        </authorList>
    </citation>
    <scope>NUCLEOTIDE SEQUENCE</scope>
    <source>
        <tissue evidence="1">Whole body</tissue>
    </source>
</reference>
<sequence>MAQDMAVSRLDVASGIAVPGMGVLASVPDPLQRGVCPHSSSPEYRVRNSRNEDHFKRSSLEGILDLQDLGGESYRTNGYSRLRTAPRKGRSVRPHRQYRSNLVVQVGDQFPRDLRKREPQLRNVSRSVCCWSCFVFRGSDWRCSVQH</sequence>
<accession>A0A8J5V6H1</accession>
<organism evidence="1 2">
    <name type="scientific">Cotesia typhae</name>
    <dbReference type="NCBI Taxonomy" id="2053667"/>
    <lineage>
        <taxon>Eukaryota</taxon>
        <taxon>Metazoa</taxon>
        <taxon>Ecdysozoa</taxon>
        <taxon>Arthropoda</taxon>
        <taxon>Hexapoda</taxon>
        <taxon>Insecta</taxon>
        <taxon>Pterygota</taxon>
        <taxon>Neoptera</taxon>
        <taxon>Endopterygota</taxon>
        <taxon>Hymenoptera</taxon>
        <taxon>Apocrita</taxon>
        <taxon>Ichneumonoidea</taxon>
        <taxon>Braconidae</taxon>
        <taxon>Microgastrinae</taxon>
        <taxon>Cotesia</taxon>
    </lineage>
</organism>
<protein>
    <submittedName>
        <fullName evidence="1">Uncharacterized protein</fullName>
    </submittedName>
</protein>
<dbReference type="AlphaFoldDB" id="A0A8J5V6H1"/>
<evidence type="ECO:0000313" key="1">
    <source>
        <dbReference type="EMBL" id="KAG8035644.1"/>
    </source>
</evidence>
<reference evidence="1" key="1">
    <citation type="submission" date="2020-03" db="EMBL/GenBank/DDBJ databases">
        <authorList>
            <person name="Chebbi M.A."/>
            <person name="Drezen J.M."/>
        </authorList>
    </citation>
    <scope>NUCLEOTIDE SEQUENCE</scope>
    <source>
        <tissue evidence="1">Whole body</tissue>
    </source>
</reference>